<reference evidence="3" key="1">
    <citation type="journal article" date="2019" name="Int. J. Syst. Evol. Microbiol.">
        <title>The Global Catalogue of Microorganisms (GCM) 10K type strain sequencing project: providing services to taxonomists for standard genome sequencing and annotation.</title>
        <authorList>
            <consortium name="The Broad Institute Genomics Platform"/>
            <consortium name="The Broad Institute Genome Sequencing Center for Infectious Disease"/>
            <person name="Wu L."/>
            <person name="Ma J."/>
        </authorList>
    </citation>
    <scope>NUCLEOTIDE SEQUENCE [LARGE SCALE GENOMIC DNA]</scope>
    <source>
        <strain evidence="3">CCM 8934</strain>
    </source>
</reference>
<dbReference type="GO" id="GO:0003677">
    <property type="term" value="F:DNA binding"/>
    <property type="evidence" value="ECO:0007669"/>
    <property type="project" value="UniProtKB-KW"/>
</dbReference>
<proteinExistence type="predicted"/>
<evidence type="ECO:0000313" key="3">
    <source>
        <dbReference type="Proteomes" id="UP001596227"/>
    </source>
</evidence>
<dbReference type="PROSITE" id="PS50930">
    <property type="entry name" value="HTH_LYTTR"/>
    <property type="match status" value="1"/>
</dbReference>
<dbReference type="RefSeq" id="WP_137606553.1">
    <property type="nucleotide sequence ID" value="NZ_BJDH01000002.1"/>
</dbReference>
<keyword evidence="2" id="KW-0238">DNA-binding</keyword>
<comment type="caution">
    <text evidence="2">The sequence shown here is derived from an EMBL/GenBank/DDBJ whole genome shotgun (WGS) entry which is preliminary data.</text>
</comment>
<keyword evidence="3" id="KW-1185">Reference proteome</keyword>
<dbReference type="Pfam" id="PF04397">
    <property type="entry name" value="LytTR"/>
    <property type="match status" value="1"/>
</dbReference>
<dbReference type="InterPro" id="IPR007492">
    <property type="entry name" value="LytTR_DNA-bd_dom"/>
</dbReference>
<organism evidence="2 3">
    <name type="scientific">Lactiplantibacillus daoliensis</name>
    <dbReference type="NCBI Taxonomy" id="2559916"/>
    <lineage>
        <taxon>Bacteria</taxon>
        <taxon>Bacillati</taxon>
        <taxon>Bacillota</taxon>
        <taxon>Bacilli</taxon>
        <taxon>Lactobacillales</taxon>
        <taxon>Lactobacillaceae</taxon>
        <taxon>Lactiplantibacillus</taxon>
    </lineage>
</organism>
<evidence type="ECO:0000259" key="1">
    <source>
        <dbReference type="PROSITE" id="PS50930"/>
    </source>
</evidence>
<name>A0ABW1UFC9_9LACO</name>
<dbReference type="EMBL" id="JBHSSB010000015">
    <property type="protein sequence ID" value="MFC6294813.1"/>
    <property type="molecule type" value="Genomic_DNA"/>
</dbReference>
<dbReference type="Gene3D" id="2.40.50.1020">
    <property type="entry name" value="LytTr DNA-binding domain"/>
    <property type="match status" value="1"/>
</dbReference>
<gene>
    <name evidence="2" type="ORF">ACFQH1_06330</name>
</gene>
<dbReference type="SMART" id="SM00850">
    <property type="entry name" value="LytTR"/>
    <property type="match status" value="1"/>
</dbReference>
<sequence length="149" mass="17160">MKITYDLSVKLLSTFVTIHTAHQDAQTNALAQAIQQAAEPLTVIGHSNKRRRAIPIYTINRCYHEGKHVYCELVDDSERYQLSQPIYQLADLLPTNLFLRVSQSEIIRIAFIKNFSLTKAGMYQVNLRDGTTTFASRRYTQKLRKDVLK</sequence>
<feature type="domain" description="HTH LytTR-type" evidence="1">
    <location>
        <begin position="72"/>
        <end position="149"/>
    </location>
</feature>
<accession>A0ABW1UFC9</accession>
<evidence type="ECO:0000313" key="2">
    <source>
        <dbReference type="EMBL" id="MFC6294813.1"/>
    </source>
</evidence>
<protein>
    <submittedName>
        <fullName evidence="2">LytTR family DNA-binding domain-containing protein</fullName>
    </submittedName>
</protein>
<dbReference type="Proteomes" id="UP001596227">
    <property type="component" value="Unassembled WGS sequence"/>
</dbReference>